<comment type="caution">
    <text evidence="2">The sequence shown here is derived from an EMBL/GenBank/DDBJ whole genome shotgun (WGS) entry which is preliminary data.</text>
</comment>
<dbReference type="RefSeq" id="WP_255063753.1">
    <property type="nucleotide sequence ID" value="NZ_JANDBD010000013.1"/>
</dbReference>
<keyword evidence="1" id="KW-0732">Signal</keyword>
<sequence>MGGNFSRRTVTAVAAVALAVLGTAMTSGVASADPGIGWGAPGPGILPGPGLGGFGGPASGLGLLPGAGFGLPGPGLGGFGGPMSGLGLLPGAGVGLPGPGLI</sequence>
<keyword evidence="3" id="KW-1185">Reference proteome</keyword>
<feature type="chain" id="PRO_5045720512" evidence="1">
    <location>
        <begin position="33"/>
        <end position="102"/>
    </location>
</feature>
<feature type="signal peptide" evidence="1">
    <location>
        <begin position="1"/>
        <end position="32"/>
    </location>
</feature>
<dbReference type="EMBL" id="JANDBD010000013">
    <property type="protein sequence ID" value="MCP9275913.1"/>
    <property type="molecule type" value="Genomic_DNA"/>
</dbReference>
<evidence type="ECO:0000256" key="1">
    <source>
        <dbReference type="SAM" id="SignalP"/>
    </source>
</evidence>
<protein>
    <submittedName>
        <fullName evidence="2">Uncharacterized protein</fullName>
    </submittedName>
</protein>
<dbReference type="Proteomes" id="UP001651690">
    <property type="component" value="Unassembled WGS sequence"/>
</dbReference>
<gene>
    <name evidence="2" type="ORF">NM203_27370</name>
</gene>
<organism evidence="2 3">
    <name type="scientific">Mycolicibacterium arenosum</name>
    <dbReference type="NCBI Taxonomy" id="2952157"/>
    <lineage>
        <taxon>Bacteria</taxon>
        <taxon>Bacillati</taxon>
        <taxon>Actinomycetota</taxon>
        <taxon>Actinomycetes</taxon>
        <taxon>Mycobacteriales</taxon>
        <taxon>Mycobacteriaceae</taxon>
        <taxon>Mycolicibacterium</taxon>
    </lineage>
</organism>
<evidence type="ECO:0000313" key="3">
    <source>
        <dbReference type="Proteomes" id="UP001651690"/>
    </source>
</evidence>
<reference evidence="2 3" key="1">
    <citation type="submission" date="2022-06" db="EMBL/GenBank/DDBJ databases">
        <title>Mycolicibacterium sp. CAU 1645 isolated from seawater.</title>
        <authorList>
            <person name="Kim W."/>
        </authorList>
    </citation>
    <scope>NUCLEOTIDE SEQUENCE [LARGE SCALE GENOMIC DNA]</scope>
    <source>
        <strain evidence="2 3">CAU 1645</strain>
    </source>
</reference>
<accession>A0ABT1M9R0</accession>
<evidence type="ECO:0000313" key="2">
    <source>
        <dbReference type="EMBL" id="MCP9275913.1"/>
    </source>
</evidence>
<proteinExistence type="predicted"/>
<name>A0ABT1M9R0_9MYCO</name>